<dbReference type="Proteomes" id="UP000235786">
    <property type="component" value="Unassembled WGS sequence"/>
</dbReference>
<feature type="domain" description="Xylanolytic transcriptional activator regulatory" evidence="3">
    <location>
        <begin position="224"/>
        <end position="301"/>
    </location>
</feature>
<dbReference type="InterPro" id="IPR050613">
    <property type="entry name" value="Sec_Metabolite_Reg"/>
</dbReference>
<dbReference type="OrthoDB" id="5344325at2759"/>
<dbReference type="SMART" id="SM00906">
    <property type="entry name" value="Fungal_trans"/>
    <property type="match status" value="1"/>
</dbReference>
<proteinExistence type="predicted"/>
<dbReference type="EMBL" id="KZ613948">
    <property type="protein sequence ID" value="PMD38254.1"/>
    <property type="molecule type" value="Genomic_DNA"/>
</dbReference>
<dbReference type="Pfam" id="PF04082">
    <property type="entry name" value="Fungal_trans"/>
    <property type="match status" value="1"/>
</dbReference>
<dbReference type="GO" id="GO:0006351">
    <property type="term" value="P:DNA-templated transcription"/>
    <property type="evidence" value="ECO:0007669"/>
    <property type="project" value="InterPro"/>
</dbReference>
<dbReference type="CDD" id="cd12148">
    <property type="entry name" value="fungal_TF_MHR"/>
    <property type="match status" value="1"/>
</dbReference>
<gene>
    <name evidence="4" type="ORF">L207DRAFT_567941</name>
</gene>
<accession>A0A2J6RIA8</accession>
<dbReference type="PANTHER" id="PTHR31001:SF87">
    <property type="entry name" value="COL-21"/>
    <property type="match status" value="1"/>
</dbReference>
<protein>
    <recommendedName>
        <fullName evidence="3">Xylanolytic transcriptional activator regulatory domain-containing protein</fullName>
    </recommendedName>
</protein>
<reference evidence="4 5" key="1">
    <citation type="submission" date="2016-04" db="EMBL/GenBank/DDBJ databases">
        <title>A degradative enzymes factory behind the ericoid mycorrhizal symbiosis.</title>
        <authorList>
            <consortium name="DOE Joint Genome Institute"/>
            <person name="Martino E."/>
            <person name="Morin E."/>
            <person name="Grelet G."/>
            <person name="Kuo A."/>
            <person name="Kohler A."/>
            <person name="Daghino S."/>
            <person name="Barry K."/>
            <person name="Choi C."/>
            <person name="Cichocki N."/>
            <person name="Clum A."/>
            <person name="Copeland A."/>
            <person name="Hainaut M."/>
            <person name="Haridas S."/>
            <person name="Labutti K."/>
            <person name="Lindquist E."/>
            <person name="Lipzen A."/>
            <person name="Khouja H.-R."/>
            <person name="Murat C."/>
            <person name="Ohm R."/>
            <person name="Olson A."/>
            <person name="Spatafora J."/>
            <person name="Veneault-Fourrey C."/>
            <person name="Henrissat B."/>
            <person name="Grigoriev I."/>
            <person name="Martin F."/>
            <person name="Perotto S."/>
        </authorList>
    </citation>
    <scope>NUCLEOTIDE SEQUENCE [LARGE SCALE GENOMIC DNA]</scope>
    <source>
        <strain evidence="4 5">F</strain>
    </source>
</reference>
<dbReference type="AlphaFoldDB" id="A0A2J6RIA8"/>
<evidence type="ECO:0000259" key="3">
    <source>
        <dbReference type="SMART" id="SM00906"/>
    </source>
</evidence>
<name>A0A2J6RIA8_HYAVF</name>
<evidence type="ECO:0000313" key="5">
    <source>
        <dbReference type="Proteomes" id="UP000235786"/>
    </source>
</evidence>
<evidence type="ECO:0000313" key="4">
    <source>
        <dbReference type="EMBL" id="PMD38254.1"/>
    </source>
</evidence>
<evidence type="ECO:0000256" key="2">
    <source>
        <dbReference type="ARBA" id="ARBA00023242"/>
    </source>
</evidence>
<keyword evidence="5" id="KW-1185">Reference proteome</keyword>
<sequence>MNASTTNCPGVTTHASIKIHKTQRMEPAAPVSISDAARDQFGYSLTEESNAFVEAGEVLQDRTPSDVYKPFRDSVPTTWQKYWQIVSELLCVPVFEELIASYLSEVHWIYGIIEPCYFQDTLKEWRKFTSSASGSKAIDSISAELRCFPAMLFQLLSTSLLYLPPGTNIEKSLESAPLELSQKYHDAGVEIMHLLGSQGTTLVGVQHDLLRAAWLKNRGRGAEAWHALSNSVRKAQDLNLHRRGKAFSDPSKVEFWYGEWKKRLWVTLYVWDGYVSILLGRPRLINAVDCNVEPPIDCDIPENLESVDLSMIQAYISRKDRIPSSVCLHLFMYSLAQKIHEIRTLGADNRGLRDYTVVQRLHYQMVFLLEGLPPTVRSPNPDLSWDSQMPFLPRQRERIYSSAQSILMALHRPHVAKHTESRTRAQEAALNVLKSQQRLFEVINRNNYAYFGHAFYSIDAAIVLSTIVSVYPCTDMEMLHQIVLAIQQAMGRLGLIEDQNELAPFGINIMRSCYRIVKDKYDESKQASSTAASDWGMNSDYQGVGHQGMDTSDESHNFSQLGLPVFNATTPNQANFAELNQLGRDDFILGFPDLDASSTEQSDFAQMNTIGRNEFDVSYWTDYRQLVFDDATYVLESSMHQGSSLG</sequence>
<dbReference type="GO" id="GO:0008270">
    <property type="term" value="F:zinc ion binding"/>
    <property type="evidence" value="ECO:0007669"/>
    <property type="project" value="InterPro"/>
</dbReference>
<organism evidence="4 5">
    <name type="scientific">Hyaloscypha variabilis (strain UAMH 11265 / GT02V1 / F)</name>
    <name type="common">Meliniomyces variabilis</name>
    <dbReference type="NCBI Taxonomy" id="1149755"/>
    <lineage>
        <taxon>Eukaryota</taxon>
        <taxon>Fungi</taxon>
        <taxon>Dikarya</taxon>
        <taxon>Ascomycota</taxon>
        <taxon>Pezizomycotina</taxon>
        <taxon>Leotiomycetes</taxon>
        <taxon>Helotiales</taxon>
        <taxon>Hyaloscyphaceae</taxon>
        <taxon>Hyaloscypha</taxon>
        <taxon>Hyaloscypha variabilis</taxon>
    </lineage>
</organism>
<keyword evidence="2" id="KW-0539">Nucleus</keyword>
<dbReference type="PANTHER" id="PTHR31001">
    <property type="entry name" value="UNCHARACTERIZED TRANSCRIPTIONAL REGULATORY PROTEIN"/>
    <property type="match status" value="1"/>
</dbReference>
<dbReference type="InterPro" id="IPR007219">
    <property type="entry name" value="XnlR_reg_dom"/>
</dbReference>
<dbReference type="STRING" id="1149755.A0A2J6RIA8"/>
<dbReference type="GO" id="GO:0003677">
    <property type="term" value="F:DNA binding"/>
    <property type="evidence" value="ECO:0007669"/>
    <property type="project" value="InterPro"/>
</dbReference>
<comment type="subcellular location">
    <subcellularLocation>
        <location evidence="1">Nucleus</location>
    </subcellularLocation>
</comment>
<evidence type="ECO:0000256" key="1">
    <source>
        <dbReference type="ARBA" id="ARBA00004123"/>
    </source>
</evidence>
<dbReference type="GO" id="GO:0005634">
    <property type="term" value="C:nucleus"/>
    <property type="evidence" value="ECO:0007669"/>
    <property type="project" value="UniProtKB-SubCell"/>
</dbReference>